<dbReference type="CDD" id="cd17725">
    <property type="entry name" value="BRCT_XRCC1_rpt1"/>
    <property type="match status" value="1"/>
</dbReference>
<evidence type="ECO:0000256" key="3">
    <source>
        <dbReference type="ARBA" id="ARBA00022763"/>
    </source>
</evidence>
<evidence type="ECO:0000256" key="6">
    <source>
        <dbReference type="SAM" id="MobiDB-lite"/>
    </source>
</evidence>
<evidence type="ECO:0000259" key="7">
    <source>
        <dbReference type="PROSITE" id="PS50172"/>
    </source>
</evidence>
<comment type="subcellular location">
    <subcellularLocation>
        <location evidence="1">Nucleus</location>
    </subcellularLocation>
</comment>
<dbReference type="GO" id="GO:0003684">
    <property type="term" value="F:damaged DNA binding"/>
    <property type="evidence" value="ECO:0007669"/>
    <property type="project" value="InterPro"/>
</dbReference>
<feature type="compositionally biased region" description="Basic and acidic residues" evidence="6">
    <location>
        <begin position="329"/>
        <end position="342"/>
    </location>
</feature>
<keyword evidence="4" id="KW-0234">DNA repair</keyword>
<organism evidence="8 9">
    <name type="scientific">Sphenostylis stenocarpa</name>
    <dbReference type="NCBI Taxonomy" id="92480"/>
    <lineage>
        <taxon>Eukaryota</taxon>
        <taxon>Viridiplantae</taxon>
        <taxon>Streptophyta</taxon>
        <taxon>Embryophyta</taxon>
        <taxon>Tracheophyta</taxon>
        <taxon>Spermatophyta</taxon>
        <taxon>Magnoliopsida</taxon>
        <taxon>eudicotyledons</taxon>
        <taxon>Gunneridae</taxon>
        <taxon>Pentapetalae</taxon>
        <taxon>rosids</taxon>
        <taxon>fabids</taxon>
        <taxon>Fabales</taxon>
        <taxon>Fabaceae</taxon>
        <taxon>Papilionoideae</taxon>
        <taxon>50 kb inversion clade</taxon>
        <taxon>NPAAA clade</taxon>
        <taxon>indigoferoid/millettioid clade</taxon>
        <taxon>Phaseoleae</taxon>
        <taxon>Sphenostylis</taxon>
    </lineage>
</organism>
<dbReference type="Pfam" id="PF00533">
    <property type="entry name" value="BRCT"/>
    <property type="match status" value="1"/>
</dbReference>
<feature type="compositionally biased region" description="Basic and acidic residues" evidence="6">
    <location>
        <begin position="24"/>
        <end position="51"/>
    </location>
</feature>
<keyword evidence="3" id="KW-0227">DNA damage</keyword>
<keyword evidence="5" id="KW-0539">Nucleus</keyword>
<feature type="region of interest" description="Disordered" evidence="6">
    <location>
        <begin position="329"/>
        <end position="362"/>
    </location>
</feature>
<name>A0AA86SE35_9FABA</name>
<evidence type="ECO:0000256" key="4">
    <source>
        <dbReference type="ARBA" id="ARBA00023204"/>
    </source>
</evidence>
<dbReference type="Gene3D" id="3.40.50.10190">
    <property type="entry name" value="BRCT domain"/>
    <property type="match status" value="1"/>
</dbReference>
<dbReference type="GO" id="GO:0006284">
    <property type="term" value="P:base-excision repair"/>
    <property type="evidence" value="ECO:0007669"/>
    <property type="project" value="InterPro"/>
</dbReference>
<evidence type="ECO:0000256" key="5">
    <source>
        <dbReference type="ARBA" id="ARBA00023242"/>
    </source>
</evidence>
<feature type="region of interest" description="Disordered" evidence="6">
    <location>
        <begin position="170"/>
        <end position="204"/>
    </location>
</feature>
<dbReference type="GO" id="GO:0006303">
    <property type="term" value="P:double-strand break repair via nonhomologous end joining"/>
    <property type="evidence" value="ECO:0007669"/>
    <property type="project" value="InterPro"/>
</dbReference>
<dbReference type="InterPro" id="IPR001357">
    <property type="entry name" value="BRCT_dom"/>
</dbReference>
<feature type="region of interest" description="Disordered" evidence="6">
    <location>
        <begin position="1"/>
        <end position="66"/>
    </location>
</feature>
<feature type="compositionally biased region" description="Polar residues" evidence="6">
    <location>
        <begin position="56"/>
        <end position="66"/>
    </location>
</feature>
<keyword evidence="2" id="KW-0677">Repeat</keyword>
<dbReference type="InterPro" id="IPR036420">
    <property type="entry name" value="BRCT_dom_sf"/>
</dbReference>
<feature type="domain" description="BRCT" evidence="7">
    <location>
        <begin position="72"/>
        <end position="160"/>
    </location>
</feature>
<dbReference type="GO" id="GO:0005634">
    <property type="term" value="C:nucleus"/>
    <property type="evidence" value="ECO:0007669"/>
    <property type="project" value="UniProtKB-SubCell"/>
</dbReference>
<reference evidence="8" key="1">
    <citation type="submission" date="2023-10" db="EMBL/GenBank/DDBJ databases">
        <authorList>
            <person name="Domelevo Entfellner J.-B."/>
        </authorList>
    </citation>
    <scope>NUCLEOTIDE SEQUENCE</scope>
</reference>
<dbReference type="Proteomes" id="UP001189624">
    <property type="component" value="Chromosome 5"/>
</dbReference>
<feature type="compositionally biased region" description="Polar residues" evidence="6">
    <location>
        <begin position="343"/>
        <end position="352"/>
    </location>
</feature>
<gene>
    <name evidence="8" type="ORF">AYBTSS11_LOCUS15989</name>
</gene>
<dbReference type="EMBL" id="OY731402">
    <property type="protein sequence ID" value="CAJ1955178.1"/>
    <property type="molecule type" value="Genomic_DNA"/>
</dbReference>
<evidence type="ECO:0000313" key="9">
    <source>
        <dbReference type="Proteomes" id="UP001189624"/>
    </source>
</evidence>
<evidence type="ECO:0000256" key="1">
    <source>
        <dbReference type="ARBA" id="ARBA00004123"/>
    </source>
</evidence>
<dbReference type="SMART" id="SM00292">
    <property type="entry name" value="BRCT"/>
    <property type="match status" value="1"/>
</dbReference>
<dbReference type="SUPFAM" id="SSF52113">
    <property type="entry name" value="BRCT domain"/>
    <property type="match status" value="1"/>
</dbReference>
<proteinExistence type="predicted"/>
<dbReference type="AlphaFoldDB" id="A0AA86SE35"/>
<dbReference type="GO" id="GO:0000012">
    <property type="term" value="P:single strand break repair"/>
    <property type="evidence" value="ECO:0007669"/>
    <property type="project" value="InterPro"/>
</dbReference>
<evidence type="ECO:0000313" key="8">
    <source>
        <dbReference type="EMBL" id="CAJ1955178.1"/>
    </source>
</evidence>
<sequence length="385" mass="43324">MSDTKRSAANSGSKRSLPSWTSSKENDGENSSKKPTFDGKGEKSSDGETPKMGKVQNENGGKSSASCLESRSFNKLLEGVIFVLSGFVNPERGMLRSRAMEMGAEYRPDWNSDCTLLVCAFPNTPKFRQVEADCGTIVSKDWITECYTQRKLIEIDNYLFHAGKPWRKGNVSGEVNEDKKPSVHKKSPKHVDREQPSKSTASIKLKGKHTDVTRKCFEPLEVKKWAIDDLNKTIKWLESQEEKPDPSEVTKIAAEGILTCLQDAICSLEEKQDIRKGTEDWMFLPRVVEELAKLDVVGNVKTSLSKEDLHRQALDCKRIYEEELNSLDHERKKNSKVNKEQTSKTGRTNAMSSGVAEYDSDETIEMTEQEIDLAYKTLSSNISHL</sequence>
<evidence type="ECO:0000256" key="2">
    <source>
        <dbReference type="ARBA" id="ARBA00022737"/>
    </source>
</evidence>
<dbReference type="FunFam" id="3.40.50.10190:FF:000008">
    <property type="entry name" value="X-ray repair cross complementing 1"/>
    <property type="match status" value="1"/>
</dbReference>
<dbReference type="Gramene" id="rna-AYBTSS11_LOCUS15989">
    <property type="protein sequence ID" value="CAJ1955178.1"/>
    <property type="gene ID" value="gene-AYBTSS11_LOCUS15989"/>
</dbReference>
<dbReference type="PANTHER" id="PTHR11370">
    <property type="entry name" value="DNA-REPAIR PROTEIN XRCC1"/>
    <property type="match status" value="1"/>
</dbReference>
<protein>
    <recommendedName>
        <fullName evidence="7">BRCT domain-containing protein</fullName>
    </recommendedName>
</protein>
<dbReference type="InterPro" id="IPR045080">
    <property type="entry name" value="BRCT_XRCC1_rpt1"/>
</dbReference>
<accession>A0AA86SE35</accession>
<feature type="compositionally biased region" description="Polar residues" evidence="6">
    <location>
        <begin position="7"/>
        <end position="23"/>
    </location>
</feature>
<keyword evidence="9" id="KW-1185">Reference proteome</keyword>
<dbReference type="PROSITE" id="PS50172">
    <property type="entry name" value="BRCT"/>
    <property type="match status" value="1"/>
</dbReference>
<dbReference type="PANTHER" id="PTHR11370:SF5">
    <property type="entry name" value="DNA REPAIR PROTEIN XRCC1"/>
    <property type="match status" value="1"/>
</dbReference>